<sequence length="84" mass="9367">MFNPLKGLGNLQQLQAQAKQMQQALQKEEVTVEKNGVVIVIRGDQKIIAVEIDGIIENRVAEAINEAVKKTQELAARKLLEMNQ</sequence>
<dbReference type="EMBL" id="PCVM01000058">
    <property type="protein sequence ID" value="PIQ73454.1"/>
    <property type="molecule type" value="Genomic_DNA"/>
</dbReference>
<gene>
    <name evidence="1" type="ORF">COV58_02395</name>
</gene>
<reference evidence="1 2" key="1">
    <citation type="submission" date="2017-09" db="EMBL/GenBank/DDBJ databases">
        <title>Depth-based differentiation of microbial function through sediment-hosted aquifers and enrichment of novel symbionts in the deep terrestrial subsurface.</title>
        <authorList>
            <person name="Probst A.J."/>
            <person name="Ladd B."/>
            <person name="Jarett J.K."/>
            <person name="Geller-Mcgrath D.E."/>
            <person name="Sieber C.M."/>
            <person name="Emerson J.B."/>
            <person name="Anantharaman K."/>
            <person name="Thomas B.C."/>
            <person name="Malmstrom R."/>
            <person name="Stieglmeier M."/>
            <person name="Klingl A."/>
            <person name="Woyke T."/>
            <person name="Ryan C.M."/>
            <person name="Banfield J.F."/>
        </authorList>
    </citation>
    <scope>NUCLEOTIDE SEQUENCE [LARGE SCALE GENOMIC DNA]</scope>
    <source>
        <strain evidence="1">CG11_big_fil_rev_8_21_14_0_20_36_8</strain>
    </source>
</reference>
<dbReference type="InterPro" id="IPR004401">
    <property type="entry name" value="YbaB/EbfC"/>
</dbReference>
<accession>A0A2M6IU67</accession>
<dbReference type="AlphaFoldDB" id="A0A2M6IU67"/>
<organism evidence="1 2">
    <name type="scientific">Candidatus Roizmanbacteria bacterium CG11_big_fil_rev_8_21_14_0_20_36_8</name>
    <dbReference type="NCBI Taxonomy" id="1974856"/>
    <lineage>
        <taxon>Bacteria</taxon>
        <taxon>Candidatus Roizmaniibacteriota</taxon>
    </lineage>
</organism>
<dbReference type="InterPro" id="IPR036894">
    <property type="entry name" value="YbaB-like_sf"/>
</dbReference>
<evidence type="ECO:0000313" key="2">
    <source>
        <dbReference type="Proteomes" id="UP000231056"/>
    </source>
</evidence>
<proteinExistence type="predicted"/>
<dbReference type="Gene3D" id="3.30.1310.10">
    <property type="entry name" value="Nucleoid-associated protein YbaB-like domain"/>
    <property type="match status" value="1"/>
</dbReference>
<dbReference type="GO" id="GO:0003677">
    <property type="term" value="F:DNA binding"/>
    <property type="evidence" value="ECO:0007669"/>
    <property type="project" value="InterPro"/>
</dbReference>
<evidence type="ECO:0008006" key="3">
    <source>
        <dbReference type="Google" id="ProtNLM"/>
    </source>
</evidence>
<protein>
    <recommendedName>
        <fullName evidence="3">Nucleoid-associated protein, YbaB/EbfC family</fullName>
    </recommendedName>
</protein>
<dbReference type="Proteomes" id="UP000231056">
    <property type="component" value="Unassembled WGS sequence"/>
</dbReference>
<dbReference type="Pfam" id="PF02575">
    <property type="entry name" value="YbaB_DNA_bd"/>
    <property type="match status" value="1"/>
</dbReference>
<comment type="caution">
    <text evidence="1">The sequence shown here is derived from an EMBL/GenBank/DDBJ whole genome shotgun (WGS) entry which is preliminary data.</text>
</comment>
<evidence type="ECO:0000313" key="1">
    <source>
        <dbReference type="EMBL" id="PIQ73454.1"/>
    </source>
</evidence>
<name>A0A2M6IU67_9BACT</name>
<dbReference type="SUPFAM" id="SSF82607">
    <property type="entry name" value="YbaB-like"/>
    <property type="match status" value="1"/>
</dbReference>